<keyword evidence="5" id="KW-1185">Reference proteome</keyword>
<dbReference type="SMART" id="SM00343">
    <property type="entry name" value="ZnF_C2HC"/>
    <property type="match status" value="1"/>
</dbReference>
<dbReference type="GO" id="GO:0003676">
    <property type="term" value="F:nucleic acid binding"/>
    <property type="evidence" value="ECO:0007669"/>
    <property type="project" value="InterPro"/>
</dbReference>
<evidence type="ECO:0000313" key="4">
    <source>
        <dbReference type="EMBL" id="KYP67041.1"/>
    </source>
</evidence>
<dbReference type="InterPro" id="IPR001878">
    <property type="entry name" value="Znf_CCHC"/>
</dbReference>
<evidence type="ECO:0000256" key="2">
    <source>
        <dbReference type="SAM" id="MobiDB-lite"/>
    </source>
</evidence>
<dbReference type="Pfam" id="PF00098">
    <property type="entry name" value="zf-CCHC"/>
    <property type="match status" value="1"/>
</dbReference>
<dbReference type="AlphaFoldDB" id="A0A151TJ18"/>
<reference evidence="4 5" key="1">
    <citation type="journal article" date="2012" name="Nat. Biotechnol.">
        <title>Draft genome sequence of pigeonpea (Cajanus cajan), an orphan legume crop of resource-poor farmers.</title>
        <authorList>
            <person name="Varshney R.K."/>
            <person name="Chen W."/>
            <person name="Li Y."/>
            <person name="Bharti A.K."/>
            <person name="Saxena R.K."/>
            <person name="Schlueter J.A."/>
            <person name="Donoghue M.T."/>
            <person name="Azam S."/>
            <person name="Fan G."/>
            <person name="Whaley A.M."/>
            <person name="Farmer A.D."/>
            <person name="Sheridan J."/>
            <person name="Iwata A."/>
            <person name="Tuteja R."/>
            <person name="Penmetsa R.V."/>
            <person name="Wu W."/>
            <person name="Upadhyaya H.D."/>
            <person name="Yang S.P."/>
            <person name="Shah T."/>
            <person name="Saxena K.B."/>
            <person name="Michael T."/>
            <person name="McCombie W.R."/>
            <person name="Yang B."/>
            <person name="Zhang G."/>
            <person name="Yang H."/>
            <person name="Wang J."/>
            <person name="Spillane C."/>
            <person name="Cook D.R."/>
            <person name="May G.D."/>
            <person name="Xu X."/>
            <person name="Jackson S.A."/>
        </authorList>
    </citation>
    <scope>NUCLEOTIDE SEQUENCE [LARGE SCALE GENOMIC DNA]</scope>
    <source>
        <strain evidence="5">cv. Asha</strain>
    </source>
</reference>
<feature type="region of interest" description="Disordered" evidence="2">
    <location>
        <begin position="200"/>
        <end position="223"/>
    </location>
</feature>
<sequence length="325" mass="36631">MSSYKFDIDKFNGSNDFTLWKLKMKAVLVHQGCAAALEGADKLPTTMTDDVKKAMLEKAHSLILLSLTDEVLREVGEETTAAGMWKMLEDKFQKKSLTNRLYQKQRLYTLQMSENMSVRDHLDNFNRIILDLQSIGVKVDDEDLAIILLCSLPKSYENFIDTMLYGRDSITLNNVKDSLQSKKLKRRVVSSSNVDDVGLTVSRGRSMERGNSSKGHTRSNSLSKSKKVRCYKCKEVGHIRKNCPQLKKNRNSNASAAVVRSSATVSSESSDEGDGGDVLTVSTIGFADTWVIDTGASYHMTFNRKLFNSFKEMGHEYWSFLSHDF</sequence>
<dbReference type="PANTHER" id="PTHR47481">
    <property type="match status" value="1"/>
</dbReference>
<organism evidence="4 5">
    <name type="scientific">Cajanus cajan</name>
    <name type="common">Pigeon pea</name>
    <name type="synonym">Cajanus indicus</name>
    <dbReference type="NCBI Taxonomy" id="3821"/>
    <lineage>
        <taxon>Eukaryota</taxon>
        <taxon>Viridiplantae</taxon>
        <taxon>Streptophyta</taxon>
        <taxon>Embryophyta</taxon>
        <taxon>Tracheophyta</taxon>
        <taxon>Spermatophyta</taxon>
        <taxon>Magnoliopsida</taxon>
        <taxon>eudicotyledons</taxon>
        <taxon>Gunneridae</taxon>
        <taxon>Pentapetalae</taxon>
        <taxon>rosids</taxon>
        <taxon>fabids</taxon>
        <taxon>Fabales</taxon>
        <taxon>Fabaceae</taxon>
        <taxon>Papilionoideae</taxon>
        <taxon>50 kb inversion clade</taxon>
        <taxon>NPAAA clade</taxon>
        <taxon>indigoferoid/millettioid clade</taxon>
        <taxon>Phaseoleae</taxon>
        <taxon>Cajanus</taxon>
    </lineage>
</organism>
<feature type="region of interest" description="Disordered" evidence="2">
    <location>
        <begin position="250"/>
        <end position="275"/>
    </location>
</feature>
<keyword evidence="1" id="KW-0479">Metal-binding</keyword>
<feature type="compositionally biased region" description="Low complexity" evidence="2">
    <location>
        <begin position="251"/>
        <end position="268"/>
    </location>
</feature>
<dbReference type="Gramene" id="C.cajan_12960.t">
    <property type="protein sequence ID" value="C.cajan_12960.t.cds1"/>
    <property type="gene ID" value="C.cajan_12960"/>
</dbReference>
<gene>
    <name evidence="4" type="ORF">KK1_013361</name>
</gene>
<dbReference type="Pfam" id="PF14223">
    <property type="entry name" value="Retrotran_gag_2"/>
    <property type="match status" value="1"/>
</dbReference>
<dbReference type="OMA" id="HSSKHEG"/>
<dbReference type="GO" id="GO:0008270">
    <property type="term" value="F:zinc ion binding"/>
    <property type="evidence" value="ECO:0007669"/>
    <property type="project" value="UniProtKB-KW"/>
</dbReference>
<proteinExistence type="predicted"/>
<dbReference type="InterPro" id="IPR036875">
    <property type="entry name" value="Znf_CCHC_sf"/>
</dbReference>
<feature type="compositionally biased region" description="Polar residues" evidence="2">
    <location>
        <begin position="209"/>
        <end position="223"/>
    </location>
</feature>
<dbReference type="PROSITE" id="PS50158">
    <property type="entry name" value="ZF_CCHC"/>
    <property type="match status" value="1"/>
</dbReference>
<dbReference type="Pfam" id="PF22936">
    <property type="entry name" value="Pol_BBD"/>
    <property type="match status" value="1"/>
</dbReference>
<dbReference type="SUPFAM" id="SSF57756">
    <property type="entry name" value="Retrovirus zinc finger-like domains"/>
    <property type="match status" value="1"/>
</dbReference>
<keyword evidence="1" id="KW-0863">Zinc-finger</keyword>
<accession>A0A151TJ18</accession>
<name>A0A151TJ18_CAJCA</name>
<dbReference type="Gene3D" id="4.10.60.10">
    <property type="entry name" value="Zinc finger, CCHC-type"/>
    <property type="match status" value="1"/>
</dbReference>
<protein>
    <submittedName>
        <fullName evidence="4">Retrovirus-related Pol polyprotein from transposon TNT 1-94</fullName>
    </submittedName>
</protein>
<feature type="domain" description="CCHC-type" evidence="3">
    <location>
        <begin position="229"/>
        <end position="245"/>
    </location>
</feature>
<evidence type="ECO:0000313" key="5">
    <source>
        <dbReference type="Proteomes" id="UP000075243"/>
    </source>
</evidence>
<dbReference type="Proteomes" id="UP000075243">
    <property type="component" value="Chromosome 6"/>
</dbReference>
<keyword evidence="1" id="KW-0862">Zinc</keyword>
<dbReference type="PANTHER" id="PTHR47481:SF22">
    <property type="entry name" value="RETROTRANSPOSON GAG DOMAIN-CONTAINING PROTEIN"/>
    <property type="match status" value="1"/>
</dbReference>
<dbReference type="EMBL" id="CM003608">
    <property type="protein sequence ID" value="KYP67041.1"/>
    <property type="molecule type" value="Genomic_DNA"/>
</dbReference>
<evidence type="ECO:0000256" key="1">
    <source>
        <dbReference type="PROSITE-ProRule" id="PRU00047"/>
    </source>
</evidence>
<dbReference type="InterPro" id="IPR054722">
    <property type="entry name" value="PolX-like_BBD"/>
</dbReference>
<evidence type="ECO:0000259" key="3">
    <source>
        <dbReference type="PROSITE" id="PS50158"/>
    </source>
</evidence>